<organism evidence="1 2">
    <name type="scientific">Mycolicibacter arupensis</name>
    <dbReference type="NCBI Taxonomy" id="342002"/>
    <lineage>
        <taxon>Bacteria</taxon>
        <taxon>Bacillati</taxon>
        <taxon>Actinomycetota</taxon>
        <taxon>Actinomycetes</taxon>
        <taxon>Mycobacteriales</taxon>
        <taxon>Mycobacteriaceae</taxon>
        <taxon>Mycolicibacter</taxon>
    </lineage>
</organism>
<dbReference type="Proteomes" id="UP000034416">
    <property type="component" value="Unassembled WGS sequence"/>
</dbReference>
<evidence type="ECO:0000313" key="2">
    <source>
        <dbReference type="Proteomes" id="UP000034416"/>
    </source>
</evidence>
<sequence>MSAPPDSELADRLPCLTTGTPAAATTIAAIVERFTVFAPSPPVPTTSTVSVPIASVGTLRPWASMTSASSPTSAAVGPFICIATPNAAIWAEVAAPAMICSIAQAA</sequence>
<reference evidence="1 2" key="1">
    <citation type="submission" date="2015-04" db="EMBL/GenBank/DDBJ databases">
        <title>Genome sequence of Mycobacterium arupense GUC1.</title>
        <authorList>
            <person name="Greninger A.L."/>
            <person name="Cunningham G."/>
            <person name="Chiu C.Y."/>
            <person name="Miller S."/>
        </authorList>
    </citation>
    <scope>NUCLEOTIDE SEQUENCE [LARGE SCALE GENOMIC DNA]</scope>
    <source>
        <strain evidence="1 2">GUC1</strain>
    </source>
</reference>
<dbReference type="EMBL" id="LASW02000034">
    <property type="protein sequence ID" value="KKO60749.1"/>
    <property type="molecule type" value="Genomic_DNA"/>
</dbReference>
<dbReference type="AlphaFoldDB" id="A0A0M2WD38"/>
<evidence type="ECO:0000313" key="1">
    <source>
        <dbReference type="EMBL" id="KKO60749.1"/>
    </source>
</evidence>
<protein>
    <submittedName>
        <fullName evidence="1">Uncharacterized protein</fullName>
    </submittedName>
</protein>
<proteinExistence type="predicted"/>
<accession>A0A0M2WD38</accession>
<gene>
    <name evidence="1" type="ORF">WR43_22055</name>
</gene>
<name>A0A0M2WD38_9MYCO</name>
<comment type="caution">
    <text evidence="1">The sequence shown here is derived from an EMBL/GenBank/DDBJ whole genome shotgun (WGS) entry which is preliminary data.</text>
</comment>
<dbReference type="PATRIC" id="fig|342002.3.peg.2570"/>